<gene>
    <name evidence="2" type="ORF">QQS21_012205</name>
</gene>
<name>A0AAJ0FSN1_9HYPO</name>
<evidence type="ECO:0000256" key="1">
    <source>
        <dbReference type="SAM" id="MobiDB-lite"/>
    </source>
</evidence>
<dbReference type="Proteomes" id="UP001251528">
    <property type="component" value="Unassembled WGS sequence"/>
</dbReference>
<keyword evidence="3" id="KW-1185">Reference proteome</keyword>
<sequence>MQPTVDKKRTPAAPSNLKPSNLEPCLSPLDPRLHLAWVPTNPGSIPPANPQTVLHSLLDKLSNSSPKQCLVGSLRSDDISALRLDRSPATSTTRAQVIIAQIHIRESTEAHSNTVPTTPGSRSLAPWG</sequence>
<dbReference type="EMBL" id="JASWJB010000484">
    <property type="protein sequence ID" value="KAK2590114.1"/>
    <property type="molecule type" value="Genomic_DNA"/>
</dbReference>
<feature type="region of interest" description="Disordered" evidence="1">
    <location>
        <begin position="107"/>
        <end position="128"/>
    </location>
</feature>
<proteinExistence type="predicted"/>
<comment type="caution">
    <text evidence="2">The sequence shown here is derived from an EMBL/GenBank/DDBJ whole genome shotgun (WGS) entry which is preliminary data.</text>
</comment>
<accession>A0AAJ0FSN1</accession>
<evidence type="ECO:0000313" key="2">
    <source>
        <dbReference type="EMBL" id="KAK2590114.1"/>
    </source>
</evidence>
<feature type="region of interest" description="Disordered" evidence="1">
    <location>
        <begin position="1"/>
        <end position="24"/>
    </location>
</feature>
<evidence type="ECO:0000313" key="3">
    <source>
        <dbReference type="Proteomes" id="UP001251528"/>
    </source>
</evidence>
<dbReference type="AlphaFoldDB" id="A0AAJ0FSN1"/>
<organism evidence="2 3">
    <name type="scientific">Conoideocrella luteorostrata</name>
    <dbReference type="NCBI Taxonomy" id="1105319"/>
    <lineage>
        <taxon>Eukaryota</taxon>
        <taxon>Fungi</taxon>
        <taxon>Dikarya</taxon>
        <taxon>Ascomycota</taxon>
        <taxon>Pezizomycotina</taxon>
        <taxon>Sordariomycetes</taxon>
        <taxon>Hypocreomycetidae</taxon>
        <taxon>Hypocreales</taxon>
        <taxon>Clavicipitaceae</taxon>
        <taxon>Conoideocrella</taxon>
    </lineage>
</organism>
<protein>
    <submittedName>
        <fullName evidence="2">Uncharacterized protein</fullName>
    </submittedName>
</protein>
<feature type="compositionally biased region" description="Polar residues" evidence="1">
    <location>
        <begin position="110"/>
        <end position="121"/>
    </location>
</feature>
<reference evidence="2" key="1">
    <citation type="submission" date="2023-06" db="EMBL/GenBank/DDBJ databases">
        <title>Conoideocrella luteorostrata (Hypocreales: Clavicipitaceae), a potential biocontrol fungus for elongate hemlock scale in United States Christmas tree production areas.</title>
        <authorList>
            <person name="Barrett H."/>
            <person name="Lovett B."/>
            <person name="Macias A.M."/>
            <person name="Stajich J.E."/>
            <person name="Kasson M.T."/>
        </authorList>
    </citation>
    <scope>NUCLEOTIDE SEQUENCE</scope>
    <source>
        <strain evidence="2">ARSEF 14590</strain>
    </source>
</reference>